<dbReference type="RefSeq" id="WP_282011264.1">
    <property type="nucleotide sequence ID" value="NZ_OX336137.1"/>
</dbReference>
<feature type="transmembrane region" description="Helical" evidence="1">
    <location>
        <begin position="40"/>
        <end position="58"/>
    </location>
</feature>
<protein>
    <recommendedName>
        <fullName evidence="2">CAAX prenyl protease 2/Lysostaphin resistance protein A-like domain-containing protein</fullName>
    </recommendedName>
</protein>
<feature type="transmembrane region" description="Helical" evidence="1">
    <location>
        <begin position="78"/>
        <end position="99"/>
    </location>
</feature>
<evidence type="ECO:0000313" key="4">
    <source>
        <dbReference type="Proteomes" id="UP001157733"/>
    </source>
</evidence>
<feature type="domain" description="CAAX prenyl protease 2/Lysostaphin resistance protein A-like" evidence="2">
    <location>
        <begin position="126"/>
        <end position="208"/>
    </location>
</feature>
<feature type="transmembrane region" description="Helical" evidence="1">
    <location>
        <begin position="161"/>
        <end position="192"/>
    </location>
</feature>
<evidence type="ECO:0000256" key="1">
    <source>
        <dbReference type="SAM" id="Phobius"/>
    </source>
</evidence>
<proteinExistence type="predicted"/>
<dbReference type="EMBL" id="OX336137">
    <property type="protein sequence ID" value="CAI2718363.1"/>
    <property type="molecule type" value="Genomic_DNA"/>
</dbReference>
<dbReference type="InterPro" id="IPR003675">
    <property type="entry name" value="Rce1/LyrA-like_dom"/>
</dbReference>
<keyword evidence="1" id="KW-0812">Transmembrane</keyword>
<dbReference type="Proteomes" id="UP001157733">
    <property type="component" value="Chromosome"/>
</dbReference>
<keyword evidence="1" id="KW-1133">Transmembrane helix</keyword>
<accession>A0ABM9HDR8</accession>
<name>A0ABM9HDR8_9BACT</name>
<feature type="transmembrane region" description="Helical" evidence="1">
    <location>
        <begin position="12"/>
        <end position="34"/>
    </location>
</feature>
<dbReference type="Pfam" id="PF02517">
    <property type="entry name" value="Rce1-like"/>
    <property type="match status" value="1"/>
</dbReference>
<keyword evidence="4" id="KW-1185">Reference proteome</keyword>
<evidence type="ECO:0000313" key="3">
    <source>
        <dbReference type="EMBL" id="CAI2718363.1"/>
    </source>
</evidence>
<reference evidence="3 4" key="1">
    <citation type="submission" date="2022-09" db="EMBL/GenBank/DDBJ databases">
        <authorList>
            <person name="Kop L."/>
        </authorList>
    </citation>
    <scope>NUCLEOTIDE SEQUENCE [LARGE SCALE GENOMIC DNA]</scope>
    <source>
        <strain evidence="3 4">347</strain>
    </source>
</reference>
<evidence type="ECO:0000259" key="2">
    <source>
        <dbReference type="Pfam" id="PF02517"/>
    </source>
</evidence>
<gene>
    <name evidence="3" type="ORF">NSPWAT_1504</name>
</gene>
<keyword evidence="1" id="KW-0472">Membrane</keyword>
<organism evidence="3 4">
    <name type="scientific">Nitrospina watsonii</name>
    <dbReference type="NCBI Taxonomy" id="1323948"/>
    <lineage>
        <taxon>Bacteria</taxon>
        <taxon>Pseudomonadati</taxon>
        <taxon>Nitrospinota/Tectimicrobiota group</taxon>
        <taxon>Nitrospinota</taxon>
        <taxon>Nitrospinia</taxon>
        <taxon>Nitrospinales</taxon>
        <taxon>Nitrospinaceae</taxon>
        <taxon>Nitrospina</taxon>
    </lineage>
</organism>
<sequence length="230" mass="25167">MKHTERTAPWSLKIPVWSLAGYVCILYPLVHWVLRDPHRGSPWVGPVYFGGVLIALLASRKVTLLQLGFHAGARGRDIAIGLVPAVLVVVTVPLLDWFIEASGLAQSELFAGAENRGMAQPGLLSLLMSFAGRVLAVPLVEQLYFTGFLLPALLRVVKPTTAIYIAAAVFTLVHFELKLSLFLIGLICSGFYYWTGSLWASVVFHAGCALGGMLVAFYYPRVVTFLAFLF</sequence>
<feature type="transmembrane region" description="Helical" evidence="1">
    <location>
        <begin position="198"/>
        <end position="219"/>
    </location>
</feature>